<sequence length="151" mass="16787">MTTTQSGTHVVYQEKVRPSVGMWILVVVAALSTALMVAPVWTLGTIILPIVSFILFAWWLTSLTLTIIVTERQLFVGEAHIDRKFVPSAEAFDGEEARQARGVDLDARAFLKIRPWAKSVVRIHLNDASDPTPYWLVSSRHPHKLAAALNA</sequence>
<evidence type="ECO:0000256" key="1">
    <source>
        <dbReference type="SAM" id="Phobius"/>
    </source>
</evidence>
<evidence type="ECO:0000313" key="2">
    <source>
        <dbReference type="EMBL" id="AMT94156.1"/>
    </source>
</evidence>
<dbReference type="EMBL" id="CP014869">
    <property type="protein sequence ID" value="AMT94156.1"/>
    <property type="molecule type" value="Genomic_DNA"/>
</dbReference>
<dbReference type="Pfam" id="PF11292">
    <property type="entry name" value="DUF3093"/>
    <property type="match status" value="1"/>
</dbReference>
<evidence type="ECO:0000313" key="3">
    <source>
        <dbReference type="Proteomes" id="UP000075950"/>
    </source>
</evidence>
<keyword evidence="1" id="KW-0812">Transmembrane</keyword>
<feature type="transmembrane region" description="Helical" evidence="1">
    <location>
        <begin position="20"/>
        <end position="41"/>
    </location>
</feature>
<dbReference type="Proteomes" id="UP000075950">
    <property type="component" value="Chromosome"/>
</dbReference>
<organism evidence="2 3">
    <name type="scientific">Brevibacterium linens</name>
    <dbReference type="NCBI Taxonomy" id="1703"/>
    <lineage>
        <taxon>Bacteria</taxon>
        <taxon>Bacillati</taxon>
        <taxon>Actinomycetota</taxon>
        <taxon>Actinomycetes</taxon>
        <taxon>Micrococcales</taxon>
        <taxon>Brevibacteriaceae</taxon>
        <taxon>Brevibacterium</taxon>
    </lineage>
</organism>
<feature type="transmembrane region" description="Helical" evidence="1">
    <location>
        <begin position="47"/>
        <end position="69"/>
    </location>
</feature>
<gene>
    <name evidence="2" type="ORF">A2T55_10495</name>
</gene>
<protein>
    <recommendedName>
        <fullName evidence="4">DUF3093 domain-containing protein</fullName>
    </recommendedName>
</protein>
<accession>A0A142NMX9</accession>
<name>A0A142NMX9_BRELN</name>
<dbReference type="AlphaFoldDB" id="A0A142NMX9"/>
<keyword evidence="1" id="KW-1133">Transmembrane helix</keyword>
<proteinExistence type="predicted"/>
<keyword evidence="1" id="KW-0472">Membrane</keyword>
<reference evidence="3" key="1">
    <citation type="submission" date="2016-03" db="EMBL/GenBank/DDBJ databases">
        <authorList>
            <person name="Ploux O."/>
        </authorList>
    </citation>
    <scope>NUCLEOTIDE SEQUENCE [LARGE SCALE GENOMIC DNA]</scope>
    <source>
        <strain evidence="3">BS258</strain>
    </source>
</reference>
<dbReference type="KEGG" id="bly:A2T55_10495"/>
<dbReference type="InterPro" id="IPR021443">
    <property type="entry name" value="DUF3093"/>
</dbReference>
<evidence type="ECO:0008006" key="4">
    <source>
        <dbReference type="Google" id="ProtNLM"/>
    </source>
</evidence>
<dbReference type="RefSeq" id="WP_062861803.1">
    <property type="nucleotide sequence ID" value="NZ_CP014869.1"/>
</dbReference>